<dbReference type="Gene3D" id="1.10.357.10">
    <property type="entry name" value="Tetracycline Repressor, domain 2"/>
    <property type="match status" value="1"/>
</dbReference>
<sequence>MQLEVDVSNIFAKIISEGIEQGVFKKVDVDLMAFNIMILAHMWALKRWHFKNRLSLDKYFKLQLEIIMDALRK</sequence>
<dbReference type="AlphaFoldDB" id="X1HVJ9"/>
<evidence type="ECO:0000313" key="1">
    <source>
        <dbReference type="EMBL" id="GAH57859.1"/>
    </source>
</evidence>
<proteinExistence type="predicted"/>
<dbReference type="EMBL" id="BARU01017226">
    <property type="protein sequence ID" value="GAH57859.1"/>
    <property type="molecule type" value="Genomic_DNA"/>
</dbReference>
<accession>X1HVJ9</accession>
<comment type="caution">
    <text evidence="1">The sequence shown here is derived from an EMBL/GenBank/DDBJ whole genome shotgun (WGS) entry which is preliminary data.</text>
</comment>
<evidence type="ECO:0008006" key="2">
    <source>
        <dbReference type="Google" id="ProtNLM"/>
    </source>
</evidence>
<dbReference type="SUPFAM" id="SSF48498">
    <property type="entry name" value="Tetracyclin repressor-like, C-terminal domain"/>
    <property type="match status" value="1"/>
</dbReference>
<protein>
    <recommendedName>
        <fullName evidence="2">Transcription regulator YsiA C-terminal domain-containing protein</fullName>
    </recommendedName>
</protein>
<name>X1HVJ9_9ZZZZ</name>
<dbReference type="InterPro" id="IPR036271">
    <property type="entry name" value="Tet_transcr_reg_TetR-rel_C_sf"/>
</dbReference>
<gene>
    <name evidence="1" type="ORF">S03H2_28591</name>
</gene>
<reference evidence="1" key="1">
    <citation type="journal article" date="2014" name="Front. Microbiol.">
        <title>High frequency of phylogenetically diverse reductive dehalogenase-homologous genes in deep subseafloor sedimentary metagenomes.</title>
        <authorList>
            <person name="Kawai M."/>
            <person name="Futagami T."/>
            <person name="Toyoda A."/>
            <person name="Takaki Y."/>
            <person name="Nishi S."/>
            <person name="Hori S."/>
            <person name="Arai W."/>
            <person name="Tsubouchi T."/>
            <person name="Morono Y."/>
            <person name="Uchiyama I."/>
            <person name="Ito T."/>
            <person name="Fujiyama A."/>
            <person name="Inagaki F."/>
            <person name="Takami H."/>
        </authorList>
    </citation>
    <scope>NUCLEOTIDE SEQUENCE</scope>
    <source>
        <strain evidence="1">Expedition CK06-06</strain>
    </source>
</reference>
<organism evidence="1">
    <name type="scientific">marine sediment metagenome</name>
    <dbReference type="NCBI Taxonomy" id="412755"/>
    <lineage>
        <taxon>unclassified sequences</taxon>
        <taxon>metagenomes</taxon>
        <taxon>ecological metagenomes</taxon>
    </lineage>
</organism>